<name>A0ABD6CF52_9EURY</name>
<gene>
    <name evidence="2" type="ORF">ACFR9U_15680</name>
</gene>
<protein>
    <submittedName>
        <fullName evidence="2">Metal-dependent hydrolase</fullName>
    </submittedName>
</protein>
<keyword evidence="2" id="KW-0378">Hydrolase</keyword>
<organism evidence="2 3">
    <name type="scientific">Halorientalis brevis</name>
    <dbReference type="NCBI Taxonomy" id="1126241"/>
    <lineage>
        <taxon>Archaea</taxon>
        <taxon>Methanobacteriati</taxon>
        <taxon>Methanobacteriota</taxon>
        <taxon>Stenosarchaea group</taxon>
        <taxon>Halobacteria</taxon>
        <taxon>Halobacteriales</taxon>
        <taxon>Haloarculaceae</taxon>
        <taxon>Halorientalis</taxon>
    </lineage>
</organism>
<sequence>MMLPTHALGGMALGLVVGAVVPEFAGIALVAGLFGGILPDLDMYAGHRQTLHFPVYYSVLALGALVPALLVPSPATVGSAVFLLGAATHSLADVFGGGLELRPWEGTSDRAVYDHYRSQWIAPRRWVGYDGSPGDLVLSMALAGPLLLRVDGVFRDAVVASVAVGVLYTAVRRFLPDLAEVLFGTLLPVLPRRLHERVPDRYLQSHSR</sequence>
<evidence type="ECO:0000313" key="3">
    <source>
        <dbReference type="Proteomes" id="UP001597119"/>
    </source>
</evidence>
<feature type="transmembrane region" description="Helical" evidence="1">
    <location>
        <begin position="55"/>
        <end position="84"/>
    </location>
</feature>
<dbReference type="GO" id="GO:0016787">
    <property type="term" value="F:hydrolase activity"/>
    <property type="evidence" value="ECO:0007669"/>
    <property type="project" value="UniProtKB-KW"/>
</dbReference>
<reference evidence="2 3" key="1">
    <citation type="journal article" date="2019" name="Int. J. Syst. Evol. Microbiol.">
        <title>The Global Catalogue of Microorganisms (GCM) 10K type strain sequencing project: providing services to taxonomists for standard genome sequencing and annotation.</title>
        <authorList>
            <consortium name="The Broad Institute Genomics Platform"/>
            <consortium name="The Broad Institute Genome Sequencing Center for Infectious Disease"/>
            <person name="Wu L."/>
            <person name="Ma J."/>
        </authorList>
    </citation>
    <scope>NUCLEOTIDE SEQUENCE [LARGE SCALE GENOMIC DNA]</scope>
    <source>
        <strain evidence="2 3">CGMCC 1.12125</strain>
    </source>
</reference>
<evidence type="ECO:0000313" key="2">
    <source>
        <dbReference type="EMBL" id="MFD1588423.1"/>
    </source>
</evidence>
<accession>A0ABD6CF52</accession>
<keyword evidence="3" id="KW-1185">Reference proteome</keyword>
<comment type="caution">
    <text evidence="2">The sequence shown here is derived from an EMBL/GenBank/DDBJ whole genome shotgun (WGS) entry which is preliminary data.</text>
</comment>
<feature type="transmembrane region" description="Helical" evidence="1">
    <location>
        <begin position="12"/>
        <end position="35"/>
    </location>
</feature>
<evidence type="ECO:0000256" key="1">
    <source>
        <dbReference type="SAM" id="Phobius"/>
    </source>
</evidence>
<dbReference type="RefSeq" id="WP_247382099.1">
    <property type="nucleotide sequence ID" value="NZ_JALLGV010000014.1"/>
</dbReference>
<keyword evidence="1" id="KW-1133">Transmembrane helix</keyword>
<dbReference type="AlphaFoldDB" id="A0ABD6CF52"/>
<keyword evidence="1" id="KW-0472">Membrane</keyword>
<dbReference type="Proteomes" id="UP001597119">
    <property type="component" value="Unassembled WGS sequence"/>
</dbReference>
<dbReference type="EMBL" id="JBHUDJ010000012">
    <property type="protein sequence ID" value="MFD1588423.1"/>
    <property type="molecule type" value="Genomic_DNA"/>
</dbReference>
<keyword evidence="1" id="KW-0812">Transmembrane</keyword>
<proteinExistence type="predicted"/>